<comment type="caution">
    <text evidence="2">The sequence shown here is derived from an EMBL/GenBank/DDBJ whole genome shotgun (WGS) entry which is preliminary data.</text>
</comment>
<proteinExistence type="predicted"/>
<name>A0A4R7VHG9_9PSEU</name>
<organism evidence="2 3">
    <name type="scientific">Actinophytocola oryzae</name>
    <dbReference type="NCBI Taxonomy" id="502181"/>
    <lineage>
        <taxon>Bacteria</taxon>
        <taxon>Bacillati</taxon>
        <taxon>Actinomycetota</taxon>
        <taxon>Actinomycetes</taxon>
        <taxon>Pseudonocardiales</taxon>
        <taxon>Pseudonocardiaceae</taxon>
    </lineage>
</organism>
<evidence type="ECO:0000313" key="3">
    <source>
        <dbReference type="Proteomes" id="UP000294927"/>
    </source>
</evidence>
<dbReference type="RefSeq" id="WP_133904836.1">
    <property type="nucleotide sequence ID" value="NZ_SOCP01000008.1"/>
</dbReference>
<dbReference type="PROSITE" id="PS51257">
    <property type="entry name" value="PROKAR_LIPOPROTEIN"/>
    <property type="match status" value="1"/>
</dbReference>
<keyword evidence="3" id="KW-1185">Reference proteome</keyword>
<evidence type="ECO:0008006" key="4">
    <source>
        <dbReference type="Google" id="ProtNLM"/>
    </source>
</evidence>
<gene>
    <name evidence="2" type="ORF">CLV71_108153</name>
</gene>
<dbReference type="EMBL" id="SOCP01000008">
    <property type="protein sequence ID" value="TDV48793.1"/>
    <property type="molecule type" value="Genomic_DNA"/>
</dbReference>
<keyword evidence="1" id="KW-0732">Signal</keyword>
<dbReference type="Proteomes" id="UP000294927">
    <property type="component" value="Unassembled WGS sequence"/>
</dbReference>
<evidence type="ECO:0000256" key="1">
    <source>
        <dbReference type="SAM" id="SignalP"/>
    </source>
</evidence>
<feature type="chain" id="PRO_5038863549" description="PknH-like protein" evidence="1">
    <location>
        <begin position="21"/>
        <end position="220"/>
    </location>
</feature>
<evidence type="ECO:0000313" key="2">
    <source>
        <dbReference type="EMBL" id="TDV48793.1"/>
    </source>
</evidence>
<accession>A0A4R7VHG9</accession>
<dbReference type="AlphaFoldDB" id="A0A4R7VHG9"/>
<protein>
    <recommendedName>
        <fullName evidence="4">PknH-like protein</fullName>
    </recommendedName>
</protein>
<sequence>MRKVLAVVLFLALTGCSANSGQDPADLAPPDTISRFPSTDAVPPSAVARENGQTVAAALPTDAEVTGLTRPATPPPTTLELCPTAPREVPSSLVHAAGYWSNGGRSLAVVTVLDQKTPADQLLATLTPQDCPDKDDEGSSYLYDRQPYETPDGWTGTLNTSLRTEATGTRSYEAIYLLSKNQALVNVVAGGPVGPTVNFDPAVDETAAHYLQLVLDRFAA</sequence>
<dbReference type="OrthoDB" id="9888686at2"/>
<feature type="signal peptide" evidence="1">
    <location>
        <begin position="1"/>
        <end position="20"/>
    </location>
</feature>
<reference evidence="2 3" key="1">
    <citation type="submission" date="2019-03" db="EMBL/GenBank/DDBJ databases">
        <title>Genomic Encyclopedia of Archaeal and Bacterial Type Strains, Phase II (KMG-II): from individual species to whole genera.</title>
        <authorList>
            <person name="Goeker M."/>
        </authorList>
    </citation>
    <scope>NUCLEOTIDE SEQUENCE [LARGE SCALE GENOMIC DNA]</scope>
    <source>
        <strain evidence="2 3">DSM 45499</strain>
    </source>
</reference>